<reference evidence="2" key="1">
    <citation type="submission" date="2022-05" db="EMBL/GenBank/DDBJ databases">
        <title>Using nanopore sequencing to obtain complete genomes from saliva samples.</title>
        <authorList>
            <person name="Baker J.L."/>
        </authorList>
    </citation>
    <scope>NUCLEOTIDE SEQUENCE</scope>
    <source>
        <strain evidence="2">JCVI-JB-Lp32</strain>
    </source>
</reference>
<name>A0A9E7ACI0_9ACTN</name>
<gene>
    <name evidence="2" type="ORF">M3I19_07615</name>
</gene>
<proteinExistence type="predicted"/>
<dbReference type="PROSITE" id="PS52050">
    <property type="entry name" value="WYL"/>
    <property type="match status" value="1"/>
</dbReference>
<organism evidence="2 3">
    <name type="scientific">Lancefieldella parvula</name>
    <dbReference type="NCBI Taxonomy" id="1382"/>
    <lineage>
        <taxon>Bacteria</taxon>
        <taxon>Bacillati</taxon>
        <taxon>Actinomycetota</taxon>
        <taxon>Coriobacteriia</taxon>
        <taxon>Coriobacteriales</taxon>
        <taxon>Atopobiaceae</taxon>
        <taxon>Lancefieldella</taxon>
    </lineage>
</organism>
<evidence type="ECO:0000259" key="1">
    <source>
        <dbReference type="Pfam" id="PF13280"/>
    </source>
</evidence>
<dbReference type="Proteomes" id="UP000831562">
    <property type="component" value="Chromosome"/>
</dbReference>
<protein>
    <submittedName>
        <fullName evidence="2">WYL domain-containing protein</fullName>
    </submittedName>
</protein>
<accession>A0A9E7ACI0</accession>
<evidence type="ECO:0000313" key="2">
    <source>
        <dbReference type="EMBL" id="UQF78120.1"/>
    </source>
</evidence>
<evidence type="ECO:0000313" key="3">
    <source>
        <dbReference type="Proteomes" id="UP000831562"/>
    </source>
</evidence>
<feature type="domain" description="WYL" evidence="1">
    <location>
        <begin position="147"/>
        <end position="223"/>
    </location>
</feature>
<sequence length="363" mass="40413">MAVKNTSFGRKNISSAVYKLVLLAAAFRDSFDAVELSAVQSRFDISSEEAAILMELLQLTDENGYLPLPLTGDQDTLTLVGESPFKTRRLVLTDEETLALKEAFTTLALPQESIFWKLLKSPYTADSSSNDASAPLVSKSHSKEVNTFLTCSNAIAESQIISFEYRSEMAYVETQSNKEAVISQRNVLPYQLSYGENGWLIEGIDLDLEQQRVFRVNRMSRIEARSASLKQLKLAENVKESSTQEKSQLVELVFLDKSALTHYSWPGLKTVGNQRNAAEIKATVPYYGGTWLLQRLLALKGKVTTKDKAVMHAMRTYAASLLADRRAALSQSGNYSSAKRRVLLATWQFARRCPLSRHAGSSC</sequence>
<dbReference type="AlphaFoldDB" id="A0A9E7ACI0"/>
<dbReference type="Pfam" id="PF13280">
    <property type="entry name" value="WYL"/>
    <property type="match status" value="1"/>
</dbReference>
<dbReference type="InterPro" id="IPR026881">
    <property type="entry name" value="WYL_dom"/>
</dbReference>
<dbReference type="EMBL" id="CP097092">
    <property type="protein sequence ID" value="UQF78120.1"/>
    <property type="molecule type" value="Genomic_DNA"/>
</dbReference>